<evidence type="ECO:0000313" key="3">
    <source>
        <dbReference type="Proteomes" id="UP000321721"/>
    </source>
</evidence>
<proteinExistence type="predicted"/>
<dbReference type="OrthoDB" id="596403at2"/>
<gene>
    <name evidence="2" type="ORF">FRY74_02810</name>
</gene>
<feature type="compositionally biased region" description="Acidic residues" evidence="1">
    <location>
        <begin position="886"/>
        <end position="897"/>
    </location>
</feature>
<accession>A0A5C6RYH3</accession>
<dbReference type="RefSeq" id="WP_147098397.1">
    <property type="nucleotide sequence ID" value="NZ_VOOS01000001.1"/>
</dbReference>
<dbReference type="Proteomes" id="UP000321721">
    <property type="component" value="Unassembled WGS sequence"/>
</dbReference>
<keyword evidence="3" id="KW-1185">Reference proteome</keyword>
<comment type="caution">
    <text evidence="2">The sequence shown here is derived from an EMBL/GenBank/DDBJ whole genome shotgun (WGS) entry which is preliminary data.</text>
</comment>
<evidence type="ECO:0000313" key="2">
    <source>
        <dbReference type="EMBL" id="TXB67134.1"/>
    </source>
</evidence>
<feature type="compositionally biased region" description="Basic and acidic residues" evidence="1">
    <location>
        <begin position="851"/>
        <end position="869"/>
    </location>
</feature>
<dbReference type="GO" id="GO:0005886">
    <property type="term" value="C:plasma membrane"/>
    <property type="evidence" value="ECO:0007669"/>
    <property type="project" value="TreeGrafter"/>
</dbReference>
<organism evidence="2 3">
    <name type="scientific">Vicingus serpentipes</name>
    <dbReference type="NCBI Taxonomy" id="1926625"/>
    <lineage>
        <taxon>Bacteria</taxon>
        <taxon>Pseudomonadati</taxon>
        <taxon>Bacteroidota</taxon>
        <taxon>Flavobacteriia</taxon>
        <taxon>Flavobacteriales</taxon>
        <taxon>Vicingaceae</taxon>
        <taxon>Vicingus</taxon>
    </lineage>
</organism>
<dbReference type="EMBL" id="VOOS01000001">
    <property type="protein sequence ID" value="TXB67134.1"/>
    <property type="molecule type" value="Genomic_DNA"/>
</dbReference>
<dbReference type="InterPro" id="IPR052894">
    <property type="entry name" value="AsmA-related"/>
</dbReference>
<dbReference type="AlphaFoldDB" id="A0A5C6RYH3"/>
<name>A0A5C6RYH3_9FLAO</name>
<evidence type="ECO:0008006" key="4">
    <source>
        <dbReference type="Google" id="ProtNLM"/>
    </source>
</evidence>
<reference evidence="2 3" key="1">
    <citation type="submission" date="2019-08" db="EMBL/GenBank/DDBJ databases">
        <title>Genome of Vicingus serpentipes NCIMB 15042.</title>
        <authorList>
            <person name="Bowman J.P."/>
        </authorList>
    </citation>
    <scope>NUCLEOTIDE SEQUENCE [LARGE SCALE GENOMIC DNA]</scope>
    <source>
        <strain evidence="2 3">NCIMB 15042</strain>
    </source>
</reference>
<protein>
    <recommendedName>
        <fullName evidence="4">AsmA-like C-terminal domain-containing protein</fullName>
    </recommendedName>
</protein>
<feature type="region of interest" description="Disordered" evidence="1">
    <location>
        <begin position="828"/>
        <end position="897"/>
    </location>
</feature>
<dbReference type="PANTHER" id="PTHR30441">
    <property type="entry name" value="DUF748 DOMAIN-CONTAINING PROTEIN"/>
    <property type="match status" value="1"/>
</dbReference>
<sequence length="897" mass="101928">MRLLKRILIVFSVLLVLILGTGIVISSIYEEDVKSYMLSKINERLNTRIDVKEINFSVLKKFPYASLEFNDVSADEVTKNEKKGTLFSAQSVYLQFNIIDIINKNYIIKKINVENGLLNIKIDKKGNNNYQVWKAVSDSSNHNFNLALSSLQFKNFTFYTLNEYKNLDFSIEAKTIDLTGNFSAVKYKLTTTADLFVNQFNEAGQSVLKNKSINVNTTFSVNQEENLYEIKEGELSIENLSFDLIGNLKETENGTNLNLKINANNIQIEDAFSLFPESEKKKLLTYKSKGVISFESTIIGELSTQHTPNIEADFEIKNGTITEVNSNISLSKINTKGSFSNGKGKKNNTTKLSLSEFNSVFGAGKISGNYTITNFTNPYIEFNSEANIDLNQARDFFKIDTLETAIGLLDINIKYSGYIKELNNIQAQDLQKLNAKGNAELKNADFKLVNHSVTFEQLNGAFQFNNNNIEIDSLNGKLNGNNFNVNGKFNNLLAFIFLQNEPLTVYGTIEASKLVLDELLLKDESATKDSIYTLSLPNNITFKCVTAIDTFTFRRFKATDVKGHLNLSNSVLSASNVSFKAMKGQISNANFVLNASELNRITMTSSAQIDDIDINQLFFEFENFGQEYFVQENIKGRATSTIQFASLWDSHLTLNKDLLYVLADLTIKNGELIDYKPILAMSKYIEVDELQHIKFSNLSTQIEIKNQLISIPKTFIRSSALDVDVAGTHSFDNKIDYQFRVLMSDVIWRKAKSKKKENTEFGYIEDDREGKMSLYLRMTGTVDDYKIGYDSKGVKEKWKQDLKEEKKTVKQLLNNEFGWFKKDSTINEPIDEKPKDSGLQIEWEEDEDAKTDDNKKEDRSTKKEDVEKNPKKKKGLGKLIDKIAQPDEEEFEEDGDF</sequence>
<dbReference type="GO" id="GO:0090313">
    <property type="term" value="P:regulation of protein targeting to membrane"/>
    <property type="evidence" value="ECO:0007669"/>
    <property type="project" value="TreeGrafter"/>
</dbReference>
<dbReference type="PANTHER" id="PTHR30441:SF8">
    <property type="entry name" value="DUF748 DOMAIN-CONTAINING PROTEIN"/>
    <property type="match status" value="1"/>
</dbReference>
<evidence type="ECO:0000256" key="1">
    <source>
        <dbReference type="SAM" id="MobiDB-lite"/>
    </source>
</evidence>